<feature type="compositionally biased region" description="Polar residues" evidence="6">
    <location>
        <begin position="1"/>
        <end position="17"/>
    </location>
</feature>
<dbReference type="EMBL" id="CAUOFW020004081">
    <property type="protein sequence ID" value="CAK9163763.1"/>
    <property type="molecule type" value="Genomic_DNA"/>
</dbReference>
<dbReference type="SUPFAM" id="SSF54171">
    <property type="entry name" value="DNA-binding domain"/>
    <property type="match status" value="1"/>
</dbReference>
<dbReference type="Proteomes" id="UP001642360">
    <property type="component" value="Unassembled WGS sequence"/>
</dbReference>
<keyword evidence="4" id="KW-0804">Transcription</keyword>
<proteinExistence type="predicted"/>
<evidence type="ECO:0000256" key="4">
    <source>
        <dbReference type="ARBA" id="ARBA00023163"/>
    </source>
</evidence>
<protein>
    <submittedName>
        <fullName evidence="7">Uncharacterized protein</fullName>
    </submittedName>
</protein>
<evidence type="ECO:0000256" key="5">
    <source>
        <dbReference type="ARBA" id="ARBA00023242"/>
    </source>
</evidence>
<evidence type="ECO:0000256" key="6">
    <source>
        <dbReference type="SAM" id="MobiDB-lite"/>
    </source>
</evidence>
<accession>A0ABC8T3F6</accession>
<keyword evidence="3" id="KW-0238">DNA-binding</keyword>
<keyword evidence="2" id="KW-0805">Transcription regulation</keyword>
<evidence type="ECO:0000256" key="1">
    <source>
        <dbReference type="ARBA" id="ARBA00004123"/>
    </source>
</evidence>
<feature type="compositionally biased region" description="Basic and acidic residues" evidence="6">
    <location>
        <begin position="54"/>
        <end position="65"/>
    </location>
</feature>
<evidence type="ECO:0000313" key="8">
    <source>
        <dbReference type="Proteomes" id="UP001642360"/>
    </source>
</evidence>
<reference evidence="7 8" key="1">
    <citation type="submission" date="2024-02" db="EMBL/GenBank/DDBJ databases">
        <authorList>
            <person name="Vignale AGUSTIN F."/>
            <person name="Sosa J E."/>
            <person name="Modenutti C."/>
        </authorList>
    </citation>
    <scope>NUCLEOTIDE SEQUENCE [LARGE SCALE GENOMIC DNA]</scope>
</reference>
<gene>
    <name evidence="7" type="ORF">ILEXP_LOCUS32823</name>
</gene>
<comment type="subcellular location">
    <subcellularLocation>
        <location evidence="1">Nucleus</location>
    </subcellularLocation>
</comment>
<dbReference type="GO" id="GO:0005634">
    <property type="term" value="C:nucleus"/>
    <property type="evidence" value="ECO:0007669"/>
    <property type="project" value="UniProtKB-SubCell"/>
</dbReference>
<sequence length="123" mass="13642">MSEACKNNTHDTTQNQPEPKHSAGEQFPPDPLLGPGEFIDVDTGNRADQNGVVDHTEPNRVKPPDSSEPTTTTTATTPQRRRRAREDVAAMAERPAWLPDDWKIDMRIRSSGATAGLIDRLKR</sequence>
<dbReference type="InterPro" id="IPR016177">
    <property type="entry name" value="DNA-bd_dom_sf"/>
</dbReference>
<dbReference type="GO" id="GO:0003677">
    <property type="term" value="F:DNA binding"/>
    <property type="evidence" value="ECO:0007669"/>
    <property type="project" value="UniProtKB-KW"/>
</dbReference>
<dbReference type="AlphaFoldDB" id="A0ABC8T3F6"/>
<dbReference type="Gene3D" id="3.30.890.10">
    <property type="entry name" value="Methyl-cpg-binding Protein 2, Chain A"/>
    <property type="match status" value="1"/>
</dbReference>
<comment type="caution">
    <text evidence="7">The sequence shown here is derived from an EMBL/GenBank/DDBJ whole genome shotgun (WGS) entry which is preliminary data.</text>
</comment>
<feature type="compositionally biased region" description="Low complexity" evidence="6">
    <location>
        <begin position="69"/>
        <end position="78"/>
    </location>
</feature>
<evidence type="ECO:0000256" key="2">
    <source>
        <dbReference type="ARBA" id="ARBA00023015"/>
    </source>
</evidence>
<feature type="region of interest" description="Disordered" evidence="6">
    <location>
        <begin position="1"/>
        <end position="89"/>
    </location>
</feature>
<name>A0ABC8T3F6_9AQUA</name>
<keyword evidence="5" id="KW-0539">Nucleus</keyword>
<evidence type="ECO:0000313" key="7">
    <source>
        <dbReference type="EMBL" id="CAK9163763.1"/>
    </source>
</evidence>
<organism evidence="7 8">
    <name type="scientific">Ilex paraguariensis</name>
    <name type="common">yerba mate</name>
    <dbReference type="NCBI Taxonomy" id="185542"/>
    <lineage>
        <taxon>Eukaryota</taxon>
        <taxon>Viridiplantae</taxon>
        <taxon>Streptophyta</taxon>
        <taxon>Embryophyta</taxon>
        <taxon>Tracheophyta</taxon>
        <taxon>Spermatophyta</taxon>
        <taxon>Magnoliopsida</taxon>
        <taxon>eudicotyledons</taxon>
        <taxon>Gunneridae</taxon>
        <taxon>Pentapetalae</taxon>
        <taxon>asterids</taxon>
        <taxon>campanulids</taxon>
        <taxon>Aquifoliales</taxon>
        <taxon>Aquifoliaceae</taxon>
        <taxon>Ilex</taxon>
    </lineage>
</organism>
<keyword evidence="8" id="KW-1185">Reference proteome</keyword>
<evidence type="ECO:0000256" key="3">
    <source>
        <dbReference type="ARBA" id="ARBA00023125"/>
    </source>
</evidence>